<protein>
    <submittedName>
        <fullName evidence="3">SGNH/GDSL hydrolase family protein</fullName>
        <ecNumber evidence="3">3.1.-.-</ecNumber>
    </submittedName>
</protein>
<feature type="region of interest" description="Disordered" evidence="1">
    <location>
        <begin position="313"/>
        <end position="367"/>
    </location>
</feature>
<proteinExistence type="predicted"/>
<reference evidence="4" key="1">
    <citation type="submission" date="2023-07" db="EMBL/GenBank/DDBJ databases">
        <title>30 novel species of actinomycetes from the DSMZ collection.</title>
        <authorList>
            <person name="Nouioui I."/>
        </authorList>
    </citation>
    <scope>NUCLEOTIDE SEQUENCE [LARGE SCALE GENOMIC DNA]</scope>
    <source>
        <strain evidence="4">DSM 44917</strain>
    </source>
</reference>
<feature type="domain" description="SGNH hydrolase-type esterase" evidence="2">
    <location>
        <begin position="45"/>
        <end position="222"/>
    </location>
</feature>
<dbReference type="Proteomes" id="UP001183388">
    <property type="component" value="Unassembled WGS sequence"/>
</dbReference>
<accession>A0ABU2LFY6</accession>
<dbReference type="Pfam" id="PF13472">
    <property type="entry name" value="Lipase_GDSL_2"/>
    <property type="match status" value="1"/>
</dbReference>
<dbReference type="EMBL" id="JAVREN010000057">
    <property type="protein sequence ID" value="MDT0310153.1"/>
    <property type="molecule type" value="Genomic_DNA"/>
</dbReference>
<comment type="caution">
    <text evidence="3">The sequence shown here is derived from an EMBL/GenBank/DDBJ whole genome shotgun (WGS) entry which is preliminary data.</text>
</comment>
<dbReference type="Gene3D" id="3.40.50.1110">
    <property type="entry name" value="SGNH hydrolase"/>
    <property type="match status" value="1"/>
</dbReference>
<organism evidence="3 4">
    <name type="scientific">Streptomyces boetiae</name>
    <dbReference type="NCBI Taxonomy" id="3075541"/>
    <lineage>
        <taxon>Bacteria</taxon>
        <taxon>Bacillati</taxon>
        <taxon>Actinomycetota</taxon>
        <taxon>Actinomycetes</taxon>
        <taxon>Kitasatosporales</taxon>
        <taxon>Streptomycetaceae</taxon>
        <taxon>Streptomyces</taxon>
    </lineage>
</organism>
<dbReference type="GO" id="GO:0016787">
    <property type="term" value="F:hydrolase activity"/>
    <property type="evidence" value="ECO:0007669"/>
    <property type="project" value="UniProtKB-KW"/>
</dbReference>
<evidence type="ECO:0000256" key="1">
    <source>
        <dbReference type="SAM" id="MobiDB-lite"/>
    </source>
</evidence>
<dbReference type="InterPro" id="IPR053140">
    <property type="entry name" value="GDSL_Rv0518-like"/>
</dbReference>
<sequence>MVTHAPPPGPPARGPLTGPPAPAAARESPPPGPAPAAAGLLRFAALGDSLTEGLGDPRPEGGWRGWVPLLAASLPQPGAPVRVANLARSGARTADAAGPQLAAALALRPHLAAVIVGGNDTLRSPFDIGRAARDLDAVLRALTARGTVVLTACLPDPGGSLRLPRSLTGPLARRMHALNDVVHHLSRRYAAVHAHLAHHPLTQDPAAWSVDRLHPSELGHRLLAREFHARLAERGLALGPPPPAAPDHPPPTRSAGAWWLATRGTRWVLARSTDLLPGLLRLAVAEGRHRRAGTQEALDHAAREATRAALRALPAPNGAPAPAPGVPSAATRPRSAVPGARNARPHPRGQTAHGGQAGRYPAGLAGD</sequence>
<dbReference type="SUPFAM" id="SSF52266">
    <property type="entry name" value="SGNH hydrolase"/>
    <property type="match status" value="1"/>
</dbReference>
<dbReference type="InterPro" id="IPR036514">
    <property type="entry name" value="SGNH_hydro_sf"/>
</dbReference>
<gene>
    <name evidence="3" type="ORF">RM780_24825</name>
</gene>
<feature type="compositionally biased region" description="Pro residues" evidence="1">
    <location>
        <begin position="1"/>
        <end position="34"/>
    </location>
</feature>
<evidence type="ECO:0000259" key="2">
    <source>
        <dbReference type="Pfam" id="PF13472"/>
    </source>
</evidence>
<name>A0ABU2LFY6_9ACTN</name>
<feature type="region of interest" description="Disordered" evidence="1">
    <location>
        <begin position="1"/>
        <end position="37"/>
    </location>
</feature>
<dbReference type="PANTHER" id="PTHR43784:SF2">
    <property type="entry name" value="GDSL-LIKE LIPASE_ACYLHYDROLASE, PUTATIVE (AFU_ORTHOLOGUE AFUA_2G00820)-RELATED"/>
    <property type="match status" value="1"/>
</dbReference>
<keyword evidence="3" id="KW-0378">Hydrolase</keyword>
<evidence type="ECO:0000313" key="4">
    <source>
        <dbReference type="Proteomes" id="UP001183388"/>
    </source>
</evidence>
<dbReference type="InterPro" id="IPR013830">
    <property type="entry name" value="SGNH_hydro"/>
</dbReference>
<keyword evidence="4" id="KW-1185">Reference proteome</keyword>
<dbReference type="PANTHER" id="PTHR43784">
    <property type="entry name" value="GDSL-LIKE LIPASE/ACYLHYDROLASE, PUTATIVE (AFU_ORTHOLOGUE AFUA_2G00820)-RELATED"/>
    <property type="match status" value="1"/>
</dbReference>
<dbReference type="EC" id="3.1.-.-" evidence="3"/>
<dbReference type="RefSeq" id="WP_311633124.1">
    <property type="nucleotide sequence ID" value="NZ_JAVREN010000057.1"/>
</dbReference>
<evidence type="ECO:0000313" key="3">
    <source>
        <dbReference type="EMBL" id="MDT0310153.1"/>
    </source>
</evidence>
<dbReference type="CDD" id="cd01832">
    <property type="entry name" value="SGNH_hydrolase_like_1"/>
    <property type="match status" value="1"/>
</dbReference>